<evidence type="ECO:0000256" key="1">
    <source>
        <dbReference type="ARBA" id="ARBA00004429"/>
    </source>
</evidence>
<dbReference type="AlphaFoldDB" id="A0A172YBQ2"/>
<dbReference type="InterPro" id="IPR000515">
    <property type="entry name" value="MetI-like"/>
</dbReference>
<protein>
    <submittedName>
        <fullName evidence="11">Amino acid ABC transporter permease</fullName>
    </submittedName>
</protein>
<evidence type="ECO:0000256" key="6">
    <source>
        <dbReference type="ARBA" id="ARBA00022970"/>
    </source>
</evidence>
<evidence type="ECO:0000256" key="9">
    <source>
        <dbReference type="RuleBase" id="RU363032"/>
    </source>
</evidence>
<accession>A0A172YBQ2</accession>
<feature type="transmembrane region" description="Helical" evidence="9">
    <location>
        <begin position="221"/>
        <end position="244"/>
    </location>
</feature>
<dbReference type="PANTHER" id="PTHR30614">
    <property type="entry name" value="MEMBRANE COMPONENT OF AMINO ACID ABC TRANSPORTER"/>
    <property type="match status" value="1"/>
</dbReference>
<dbReference type="CDD" id="cd06261">
    <property type="entry name" value="TM_PBP2"/>
    <property type="match status" value="2"/>
</dbReference>
<dbReference type="KEGG" id="haa:A5892_03710"/>
<comment type="similarity">
    <text evidence="2">Belongs to the binding-protein-dependent transport system permease family. HisMQ subfamily.</text>
</comment>
<dbReference type="InterPro" id="IPR035906">
    <property type="entry name" value="MetI-like_sf"/>
</dbReference>
<keyword evidence="6" id="KW-0029">Amino-acid transport</keyword>
<dbReference type="Pfam" id="PF00528">
    <property type="entry name" value="BPD_transp_1"/>
    <property type="match status" value="1"/>
</dbReference>
<feature type="transmembrane region" description="Helical" evidence="9">
    <location>
        <begin position="174"/>
        <end position="200"/>
    </location>
</feature>
<dbReference type="NCBIfam" id="TIGR01726">
    <property type="entry name" value="HEQRo_perm_3TM"/>
    <property type="match status" value="1"/>
</dbReference>
<dbReference type="PROSITE" id="PS50928">
    <property type="entry name" value="ABC_TM1"/>
    <property type="match status" value="1"/>
</dbReference>
<dbReference type="PANTHER" id="PTHR30614:SF37">
    <property type="entry name" value="AMINO-ACID ABC TRANSPORTER PERMEASE PROTEIN YHDX-RELATED"/>
    <property type="match status" value="1"/>
</dbReference>
<feature type="domain" description="ABC transmembrane type-1" evidence="10">
    <location>
        <begin position="91"/>
        <end position="384"/>
    </location>
</feature>
<keyword evidence="7 9" id="KW-1133">Transmembrane helix</keyword>
<evidence type="ECO:0000313" key="12">
    <source>
        <dbReference type="Proteomes" id="UP000077875"/>
    </source>
</evidence>
<feature type="transmembrane region" description="Helical" evidence="9">
    <location>
        <begin position="365"/>
        <end position="387"/>
    </location>
</feature>
<dbReference type="SUPFAM" id="SSF161098">
    <property type="entry name" value="MetI-like"/>
    <property type="match status" value="2"/>
</dbReference>
<dbReference type="STRING" id="376489.A5892_03710"/>
<keyword evidence="4" id="KW-1003">Cell membrane</keyword>
<name>A0A172YBQ2_9GAMM</name>
<reference evidence="11 12" key="1">
    <citation type="submission" date="2016-04" db="EMBL/GenBank/DDBJ databases">
        <title>Complete Genome Sequence of Halotalea alkalilenta IHB B 13600.</title>
        <authorList>
            <person name="Swarnkar M.K."/>
            <person name="Sharma A."/>
            <person name="Kaushal K."/>
            <person name="Soni R."/>
            <person name="Rana S."/>
            <person name="Singh A.K."/>
            <person name="Gulati A."/>
        </authorList>
    </citation>
    <scope>NUCLEOTIDE SEQUENCE [LARGE SCALE GENOMIC DNA]</scope>
    <source>
        <strain evidence="11 12">IHB B 13600</strain>
    </source>
</reference>
<dbReference type="GO" id="GO:0043190">
    <property type="term" value="C:ATP-binding cassette (ABC) transporter complex"/>
    <property type="evidence" value="ECO:0007669"/>
    <property type="project" value="InterPro"/>
</dbReference>
<evidence type="ECO:0000256" key="4">
    <source>
        <dbReference type="ARBA" id="ARBA00022475"/>
    </source>
</evidence>
<dbReference type="Proteomes" id="UP000077875">
    <property type="component" value="Chromosome"/>
</dbReference>
<keyword evidence="12" id="KW-1185">Reference proteome</keyword>
<sequence length="396" mass="43244">MLRPSTSIPKRARGPLWRDPQVRSLVIQTVLLIALVGIIMLMIHNTMANLQARGINTGFAFLDYRAGFSIAQTLNDYSSNSSYGDAFLAGLYNTLLVSILGIIASTVVGLVVGIARLSPNWLLARVATVYIEIFRNIPLLLQILFWYFAALGALPQLRQSLSLFDLFFLNQRGMIIPAPIPGEGFSATVYGLLAAVVLAWGLARMNKKRQAETGQRLPIGWINLGVIVVIPLVIFLISGSPLSWSVPELVGFNYRGGLHMIPELIGLWVALTIYTASFIAEIVRSGIQSVSHGQTEAASSLGLPKGITMRKVIMPQAMRLMIPQLSSQYLSLTKNSSLAIAIGYPDLFAVFGNTTMNQTGQAVEIMAITMGVYLALSLITSLLMNLFNSRMALKER</sequence>
<feature type="transmembrane region" description="Helical" evidence="9">
    <location>
        <begin position="91"/>
        <end position="115"/>
    </location>
</feature>
<feature type="transmembrane region" description="Helical" evidence="9">
    <location>
        <begin position="264"/>
        <end position="283"/>
    </location>
</feature>
<evidence type="ECO:0000313" key="11">
    <source>
        <dbReference type="EMBL" id="ANF56681.1"/>
    </source>
</evidence>
<comment type="subcellular location">
    <subcellularLocation>
        <location evidence="1">Cell inner membrane</location>
        <topology evidence="1">Multi-pass membrane protein</topology>
    </subcellularLocation>
    <subcellularLocation>
        <location evidence="9">Cell membrane</location>
        <topology evidence="9">Multi-pass membrane protein</topology>
    </subcellularLocation>
</comment>
<keyword evidence="5 9" id="KW-0812">Transmembrane</keyword>
<dbReference type="Gene3D" id="1.10.3720.10">
    <property type="entry name" value="MetI-like"/>
    <property type="match status" value="2"/>
</dbReference>
<gene>
    <name evidence="11" type="ORF">A5892_03710</name>
</gene>
<evidence type="ECO:0000259" key="10">
    <source>
        <dbReference type="PROSITE" id="PS50928"/>
    </source>
</evidence>
<feature type="transmembrane region" description="Helical" evidence="9">
    <location>
        <begin position="328"/>
        <end position="345"/>
    </location>
</feature>
<proteinExistence type="inferred from homology"/>
<evidence type="ECO:0000256" key="7">
    <source>
        <dbReference type="ARBA" id="ARBA00022989"/>
    </source>
</evidence>
<organism evidence="11 12">
    <name type="scientific">Halotalea alkalilenta</name>
    <dbReference type="NCBI Taxonomy" id="376489"/>
    <lineage>
        <taxon>Bacteria</taxon>
        <taxon>Pseudomonadati</taxon>
        <taxon>Pseudomonadota</taxon>
        <taxon>Gammaproteobacteria</taxon>
        <taxon>Oceanospirillales</taxon>
        <taxon>Halomonadaceae</taxon>
        <taxon>Halotalea</taxon>
    </lineage>
</organism>
<evidence type="ECO:0000256" key="2">
    <source>
        <dbReference type="ARBA" id="ARBA00010072"/>
    </source>
</evidence>
<keyword evidence="3 9" id="KW-0813">Transport</keyword>
<feature type="transmembrane region" description="Helical" evidence="9">
    <location>
        <begin position="21"/>
        <end position="43"/>
    </location>
</feature>
<evidence type="ECO:0000256" key="5">
    <source>
        <dbReference type="ARBA" id="ARBA00022692"/>
    </source>
</evidence>
<keyword evidence="8 9" id="KW-0472">Membrane</keyword>
<dbReference type="EMBL" id="CP015243">
    <property type="protein sequence ID" value="ANF56681.1"/>
    <property type="molecule type" value="Genomic_DNA"/>
</dbReference>
<dbReference type="GO" id="GO:0022857">
    <property type="term" value="F:transmembrane transporter activity"/>
    <property type="evidence" value="ECO:0007669"/>
    <property type="project" value="InterPro"/>
</dbReference>
<dbReference type="InterPro" id="IPR043429">
    <property type="entry name" value="ArtM/GltK/GlnP/TcyL/YhdX-like"/>
</dbReference>
<evidence type="ECO:0000256" key="8">
    <source>
        <dbReference type="ARBA" id="ARBA00023136"/>
    </source>
</evidence>
<dbReference type="RefSeq" id="WP_064121657.1">
    <property type="nucleotide sequence ID" value="NZ_CP015243.1"/>
</dbReference>
<dbReference type="InterPro" id="IPR010065">
    <property type="entry name" value="AA_ABC_transptr_permease_3TM"/>
</dbReference>
<evidence type="ECO:0000256" key="3">
    <source>
        <dbReference type="ARBA" id="ARBA00022448"/>
    </source>
</evidence>
<feature type="transmembrane region" description="Helical" evidence="9">
    <location>
        <begin position="136"/>
        <end position="154"/>
    </location>
</feature>
<dbReference type="GO" id="GO:0006865">
    <property type="term" value="P:amino acid transport"/>
    <property type="evidence" value="ECO:0007669"/>
    <property type="project" value="UniProtKB-KW"/>
</dbReference>